<reference evidence="2 3" key="1">
    <citation type="submission" date="2021-12" db="EMBL/GenBank/DDBJ databases">
        <title>Genome sequence of Acetobacter sicerae DmPark20a_162.</title>
        <authorList>
            <person name="Chaston J.M."/>
        </authorList>
    </citation>
    <scope>NUCLEOTIDE SEQUENCE [LARGE SCALE GENOMIC DNA]</scope>
    <source>
        <strain evidence="2 3">DmPark20a_162</strain>
    </source>
</reference>
<evidence type="ECO:0000313" key="2">
    <source>
        <dbReference type="EMBL" id="MCE0745067.1"/>
    </source>
</evidence>
<dbReference type="RefSeq" id="WP_232878785.1">
    <property type="nucleotide sequence ID" value="NZ_JAJSOJ010000059.1"/>
</dbReference>
<proteinExistence type="predicted"/>
<sequence>MTAGDSSVPGLPWDHLPAPVRRVREQSKPRPKASAGRRAWDASSLSSVAADPEGWVGHHLTAQGPAPSIDRLCVAARGPGLIPWVLNVDRQEEDLFALLSRVPAARRGMAVRECHALAHQLAQSAARARAMDLTRAAEAVACPFDLNRLLPVPPALLEAGENDPDTLAWLRKHWGVAATLRRVVSRARPSPLEPLAKSHAVVGWGFYSRGGSPFIAIARLRRVWPDLTFRLDVNPAV</sequence>
<gene>
    <name evidence="2" type="ORF">LWC05_14410</name>
</gene>
<keyword evidence="3" id="KW-1185">Reference proteome</keyword>
<organism evidence="2 3">
    <name type="scientific">Acetobacter sicerae</name>
    <dbReference type="NCBI Taxonomy" id="85325"/>
    <lineage>
        <taxon>Bacteria</taxon>
        <taxon>Pseudomonadati</taxon>
        <taxon>Pseudomonadota</taxon>
        <taxon>Alphaproteobacteria</taxon>
        <taxon>Acetobacterales</taxon>
        <taxon>Acetobacteraceae</taxon>
        <taxon>Acetobacter</taxon>
    </lineage>
</organism>
<evidence type="ECO:0000313" key="3">
    <source>
        <dbReference type="Proteomes" id="UP001521074"/>
    </source>
</evidence>
<feature type="region of interest" description="Disordered" evidence="1">
    <location>
        <begin position="1"/>
        <end position="44"/>
    </location>
</feature>
<name>A0ABS8VVQ5_9PROT</name>
<protein>
    <submittedName>
        <fullName evidence="2">Uncharacterized protein</fullName>
    </submittedName>
</protein>
<evidence type="ECO:0000256" key="1">
    <source>
        <dbReference type="SAM" id="MobiDB-lite"/>
    </source>
</evidence>
<comment type="caution">
    <text evidence="2">The sequence shown here is derived from an EMBL/GenBank/DDBJ whole genome shotgun (WGS) entry which is preliminary data.</text>
</comment>
<accession>A0ABS8VVQ5</accession>
<dbReference type="Proteomes" id="UP001521074">
    <property type="component" value="Unassembled WGS sequence"/>
</dbReference>
<dbReference type="EMBL" id="JAJSOJ010000059">
    <property type="protein sequence ID" value="MCE0745067.1"/>
    <property type="molecule type" value="Genomic_DNA"/>
</dbReference>